<keyword evidence="1" id="KW-0547">Nucleotide-binding</keyword>
<dbReference type="GO" id="GO:0035556">
    <property type="term" value="P:intracellular signal transduction"/>
    <property type="evidence" value="ECO:0007669"/>
    <property type="project" value="TreeGrafter"/>
</dbReference>
<dbReference type="Proteomes" id="UP000054144">
    <property type="component" value="Unassembled WGS sequence"/>
</dbReference>
<gene>
    <name evidence="4" type="ORF">FISHEDRAFT_27236</name>
</gene>
<proteinExistence type="predicted"/>
<dbReference type="PANTHER" id="PTHR24346:SF110">
    <property type="entry name" value="NON-SPECIFIC SERINE_THREONINE PROTEIN KINASE"/>
    <property type="match status" value="1"/>
</dbReference>
<dbReference type="InterPro" id="IPR000719">
    <property type="entry name" value="Prot_kinase_dom"/>
</dbReference>
<keyword evidence="4" id="KW-0808">Transferase</keyword>
<dbReference type="GO" id="GO:0005737">
    <property type="term" value="C:cytoplasm"/>
    <property type="evidence" value="ECO:0007669"/>
    <property type="project" value="TreeGrafter"/>
</dbReference>
<keyword evidence="2" id="KW-0067">ATP-binding</keyword>
<name>A0A0D7A534_9AGAR</name>
<keyword evidence="5" id="KW-1185">Reference proteome</keyword>
<dbReference type="SMART" id="SM00220">
    <property type="entry name" value="S_TKc"/>
    <property type="match status" value="1"/>
</dbReference>
<reference evidence="4 5" key="1">
    <citation type="journal article" date="2015" name="Fungal Genet. Biol.">
        <title>Evolution of novel wood decay mechanisms in Agaricales revealed by the genome sequences of Fistulina hepatica and Cylindrobasidium torrendii.</title>
        <authorList>
            <person name="Floudas D."/>
            <person name="Held B.W."/>
            <person name="Riley R."/>
            <person name="Nagy L.G."/>
            <person name="Koehler G."/>
            <person name="Ransdell A.S."/>
            <person name="Younus H."/>
            <person name="Chow J."/>
            <person name="Chiniquy J."/>
            <person name="Lipzen A."/>
            <person name="Tritt A."/>
            <person name="Sun H."/>
            <person name="Haridas S."/>
            <person name="LaButti K."/>
            <person name="Ohm R.A."/>
            <person name="Kues U."/>
            <person name="Blanchette R.A."/>
            <person name="Grigoriev I.V."/>
            <person name="Minto R.E."/>
            <person name="Hibbett D.S."/>
        </authorList>
    </citation>
    <scope>NUCLEOTIDE SEQUENCE [LARGE SCALE GENOMIC DNA]</scope>
    <source>
        <strain evidence="4 5">ATCC 64428</strain>
    </source>
</reference>
<dbReference type="FunFam" id="1.10.510.10:FF:000571">
    <property type="entry name" value="Maternal embryonic leucine zipper kinase"/>
    <property type="match status" value="1"/>
</dbReference>
<protein>
    <submittedName>
        <fullName evidence="4">Pkinase-domain-containing protein</fullName>
    </submittedName>
</protein>
<evidence type="ECO:0000259" key="3">
    <source>
        <dbReference type="PROSITE" id="PS50011"/>
    </source>
</evidence>
<feature type="domain" description="Protein kinase" evidence="3">
    <location>
        <begin position="5"/>
        <end position="272"/>
    </location>
</feature>
<dbReference type="InterPro" id="IPR008271">
    <property type="entry name" value="Ser/Thr_kinase_AS"/>
</dbReference>
<evidence type="ECO:0000256" key="1">
    <source>
        <dbReference type="ARBA" id="ARBA00022741"/>
    </source>
</evidence>
<dbReference type="EMBL" id="KN882063">
    <property type="protein sequence ID" value="KIY45021.1"/>
    <property type="molecule type" value="Genomic_DNA"/>
</dbReference>
<dbReference type="PANTHER" id="PTHR24346">
    <property type="entry name" value="MAP/MICROTUBULE AFFINITY-REGULATING KINASE"/>
    <property type="match status" value="1"/>
</dbReference>
<dbReference type="PROSITE" id="PS50011">
    <property type="entry name" value="PROTEIN_KINASE_DOM"/>
    <property type="match status" value="1"/>
</dbReference>
<evidence type="ECO:0000256" key="2">
    <source>
        <dbReference type="ARBA" id="ARBA00022840"/>
    </source>
</evidence>
<dbReference type="Gene3D" id="1.10.510.10">
    <property type="entry name" value="Transferase(Phosphotransferase) domain 1"/>
    <property type="match status" value="1"/>
</dbReference>
<sequence>MIGIWKMGRTIGQGSSGESTFRRVKLARHSRTGKLAAIKIVSKSHLNTQVSLRNLADEVDRAKHVLEREIAVMKLLDHPNILRFYDVWETSTDIYLIIEYVRGGELFDYICQKGRLETEEALDYFQQIIGALEYCHAYSIAHRDLKPENILLDEDLNVKIADFGMATLQRDDLLHTSCGSPHYAAPEIIRNDAYDGAAADVWSCGVILHAMVAGRLPFDDDDLETLLNKVKDGDFEMPDDIEPLVQDLLAKMLVKDFKKRITLTAIKKHPFFTSRPPKHSAIATPLDQRPVDIIDSTLFEAMKILWHGIPEAALRKNLQSKARTWEKGIYHLL</sequence>
<dbReference type="OrthoDB" id="193931at2759"/>
<organism evidence="4 5">
    <name type="scientific">Fistulina hepatica ATCC 64428</name>
    <dbReference type="NCBI Taxonomy" id="1128425"/>
    <lineage>
        <taxon>Eukaryota</taxon>
        <taxon>Fungi</taxon>
        <taxon>Dikarya</taxon>
        <taxon>Basidiomycota</taxon>
        <taxon>Agaricomycotina</taxon>
        <taxon>Agaricomycetes</taxon>
        <taxon>Agaricomycetidae</taxon>
        <taxon>Agaricales</taxon>
        <taxon>Fistulinaceae</taxon>
        <taxon>Fistulina</taxon>
    </lineage>
</organism>
<dbReference type="GO" id="GO:0005524">
    <property type="term" value="F:ATP binding"/>
    <property type="evidence" value="ECO:0007669"/>
    <property type="project" value="UniProtKB-KW"/>
</dbReference>
<dbReference type="InterPro" id="IPR011009">
    <property type="entry name" value="Kinase-like_dom_sf"/>
</dbReference>
<feature type="non-terminal residue" evidence="4">
    <location>
        <position position="333"/>
    </location>
</feature>
<dbReference type="AlphaFoldDB" id="A0A0D7A534"/>
<accession>A0A0D7A534</accession>
<evidence type="ECO:0000313" key="5">
    <source>
        <dbReference type="Proteomes" id="UP000054144"/>
    </source>
</evidence>
<keyword evidence="4" id="KW-0418">Kinase</keyword>
<dbReference type="SUPFAM" id="SSF56112">
    <property type="entry name" value="Protein kinase-like (PK-like)"/>
    <property type="match status" value="1"/>
</dbReference>
<dbReference type="Pfam" id="PF00069">
    <property type="entry name" value="Pkinase"/>
    <property type="match status" value="1"/>
</dbReference>
<dbReference type="PROSITE" id="PS00108">
    <property type="entry name" value="PROTEIN_KINASE_ST"/>
    <property type="match status" value="1"/>
</dbReference>
<evidence type="ECO:0000313" key="4">
    <source>
        <dbReference type="EMBL" id="KIY45021.1"/>
    </source>
</evidence>
<dbReference type="GO" id="GO:0004674">
    <property type="term" value="F:protein serine/threonine kinase activity"/>
    <property type="evidence" value="ECO:0007669"/>
    <property type="project" value="TreeGrafter"/>
</dbReference>